<dbReference type="GO" id="GO:0046872">
    <property type="term" value="F:metal ion binding"/>
    <property type="evidence" value="ECO:0007669"/>
    <property type="project" value="UniProtKB-KW"/>
</dbReference>
<reference evidence="6" key="2">
    <citation type="submission" date="2020-09" db="EMBL/GenBank/DDBJ databases">
        <authorList>
            <person name="Sun Q."/>
            <person name="Zhou Y."/>
        </authorList>
    </citation>
    <scope>NUCLEOTIDE SEQUENCE</scope>
    <source>
        <strain evidence="6">CGMCC 1.10998</strain>
    </source>
</reference>
<comment type="cofactor">
    <cofactor evidence="1">
        <name>Zn(2+)</name>
        <dbReference type="ChEBI" id="CHEBI:29105"/>
    </cofactor>
</comment>
<reference evidence="6" key="1">
    <citation type="journal article" date="2014" name="Int. J. Syst. Evol. Microbiol.">
        <title>Complete genome sequence of Corynebacterium casei LMG S-19264T (=DSM 44701T), isolated from a smear-ripened cheese.</title>
        <authorList>
            <consortium name="US DOE Joint Genome Institute (JGI-PGF)"/>
            <person name="Walter F."/>
            <person name="Albersmeier A."/>
            <person name="Kalinowski J."/>
            <person name="Ruckert C."/>
        </authorList>
    </citation>
    <scope>NUCLEOTIDE SEQUENCE</scope>
    <source>
        <strain evidence="6">CGMCC 1.10998</strain>
    </source>
</reference>
<evidence type="ECO:0000256" key="4">
    <source>
        <dbReference type="ARBA" id="ARBA00022833"/>
    </source>
</evidence>
<evidence type="ECO:0000313" key="6">
    <source>
        <dbReference type="EMBL" id="GGC84922.1"/>
    </source>
</evidence>
<keyword evidence="7" id="KW-1185">Reference proteome</keyword>
<dbReference type="PANTHER" id="PTHR37326">
    <property type="entry name" value="BLL3975 PROTEIN"/>
    <property type="match status" value="1"/>
</dbReference>
<evidence type="ECO:0000256" key="2">
    <source>
        <dbReference type="ARBA" id="ARBA00022723"/>
    </source>
</evidence>
<dbReference type="Gene3D" id="3.40.630.10">
    <property type="entry name" value="Zn peptidases"/>
    <property type="match status" value="1"/>
</dbReference>
<dbReference type="Pfam" id="PF24827">
    <property type="entry name" value="AstE_AspA_cat"/>
    <property type="match status" value="1"/>
</dbReference>
<keyword evidence="2" id="KW-0479">Metal-binding</keyword>
<dbReference type="CDD" id="cd06250">
    <property type="entry name" value="M14_PaAOTO_like"/>
    <property type="match status" value="1"/>
</dbReference>
<dbReference type="GO" id="GO:0016788">
    <property type="term" value="F:hydrolase activity, acting on ester bonds"/>
    <property type="evidence" value="ECO:0007669"/>
    <property type="project" value="InterPro"/>
</dbReference>
<gene>
    <name evidence="6" type="ORF">GCM10011396_35290</name>
</gene>
<feature type="domain" description="Succinylglutamate desuccinylase/Aspartoacylase catalytic" evidence="5">
    <location>
        <begin position="33"/>
        <end position="270"/>
    </location>
</feature>
<dbReference type="EMBL" id="BMED01000003">
    <property type="protein sequence ID" value="GGC84922.1"/>
    <property type="molecule type" value="Genomic_DNA"/>
</dbReference>
<dbReference type="InterPro" id="IPR055438">
    <property type="entry name" value="AstE_AspA_cat"/>
</dbReference>
<proteinExistence type="predicted"/>
<evidence type="ECO:0000256" key="1">
    <source>
        <dbReference type="ARBA" id="ARBA00001947"/>
    </source>
</evidence>
<evidence type="ECO:0000256" key="3">
    <source>
        <dbReference type="ARBA" id="ARBA00022801"/>
    </source>
</evidence>
<keyword evidence="4" id="KW-0862">Zinc</keyword>
<evidence type="ECO:0000313" key="7">
    <source>
        <dbReference type="Proteomes" id="UP000637423"/>
    </source>
</evidence>
<dbReference type="PANTHER" id="PTHR37326:SF1">
    <property type="entry name" value="BLL3975 PROTEIN"/>
    <property type="match status" value="1"/>
</dbReference>
<keyword evidence="3" id="KW-0378">Hydrolase</keyword>
<accession>A0A916UU00</accession>
<dbReference type="Proteomes" id="UP000637423">
    <property type="component" value="Unassembled WGS sequence"/>
</dbReference>
<sequence length="378" mass="40772">MRIEYHSLPSPSSNSEKQLQSLHFGHAGIAPQTRKVYIQASLHADEIPGMLVAQHLRQRLELLEAEGRLSSEIVLVPVANPVGLAQVIQGTPFGRFDLSSGINFNRGYRNLVPQLKTILADKLGSDSADNVNTIRSAARQLLMDWQPVSETETLKKTLLMLSIDADIVLDLHCDNESVLHLYTGTPLAEAAMPLSRLLGAQALLLATESGDDPFDETCGRIWWELAEHFAPDYPVPLACMPVTVELRGQVDVSHALAKQDAEALIAFLVHTGHIEKDAQGEKNLPPALCKPTPLEGVEPLVAAHAGIVVFSKLPGDAVKQGDSIAELIDPVSGVATSVKATVSGKLFARIAHRYVHKGTTLAKIAGEVAYRSGKLLSP</sequence>
<dbReference type="InterPro" id="IPR053138">
    <property type="entry name" value="N-alpha-Ac-DABA_deacetylase"/>
</dbReference>
<comment type="caution">
    <text evidence="6">The sequence shown here is derived from an EMBL/GenBank/DDBJ whole genome shotgun (WGS) entry which is preliminary data.</text>
</comment>
<name>A0A916UU00_9BURK</name>
<protein>
    <submittedName>
        <fullName evidence="6">Succinylglutamate desuccinylase/aspartoacylase</fullName>
    </submittedName>
</protein>
<dbReference type="AlphaFoldDB" id="A0A916UU00"/>
<dbReference type="SUPFAM" id="SSF53187">
    <property type="entry name" value="Zn-dependent exopeptidases"/>
    <property type="match status" value="1"/>
</dbReference>
<dbReference type="RefSeq" id="WP_188567393.1">
    <property type="nucleotide sequence ID" value="NZ_BMED01000003.1"/>
</dbReference>
<evidence type="ECO:0000259" key="5">
    <source>
        <dbReference type="Pfam" id="PF24827"/>
    </source>
</evidence>
<organism evidence="6 7">
    <name type="scientific">Undibacterium terreum</name>
    <dbReference type="NCBI Taxonomy" id="1224302"/>
    <lineage>
        <taxon>Bacteria</taxon>
        <taxon>Pseudomonadati</taxon>
        <taxon>Pseudomonadota</taxon>
        <taxon>Betaproteobacteria</taxon>
        <taxon>Burkholderiales</taxon>
        <taxon>Oxalobacteraceae</taxon>
        <taxon>Undibacterium</taxon>
    </lineage>
</organism>